<dbReference type="Gene3D" id="3.10.560.10">
    <property type="entry name" value="Outer membrane lipoprotein wza domain like"/>
    <property type="match status" value="1"/>
</dbReference>
<keyword evidence="2" id="KW-0812">Transmembrane</keyword>
<evidence type="ECO:0000256" key="1">
    <source>
        <dbReference type="SAM" id="MobiDB-lite"/>
    </source>
</evidence>
<dbReference type="NCBIfam" id="TIGR00426">
    <property type="entry name" value="competence protein ComEA helix-hairpin-helix repeat region"/>
    <property type="match status" value="1"/>
</dbReference>
<keyword evidence="2" id="KW-0472">Membrane</keyword>
<dbReference type="RefSeq" id="WP_278013434.1">
    <property type="nucleotide sequence ID" value="NZ_CP121208.1"/>
</dbReference>
<dbReference type="Proteomes" id="UP001215216">
    <property type="component" value="Chromosome"/>
</dbReference>
<evidence type="ECO:0000256" key="2">
    <source>
        <dbReference type="SAM" id="Phobius"/>
    </source>
</evidence>
<evidence type="ECO:0000313" key="4">
    <source>
        <dbReference type="EMBL" id="WFM84039.1"/>
    </source>
</evidence>
<feature type="domain" description="Helix-hairpin-helix DNA-binding motif class 1" evidence="3">
    <location>
        <begin position="273"/>
        <end position="292"/>
    </location>
</feature>
<dbReference type="Gene3D" id="1.10.150.320">
    <property type="entry name" value="Photosystem II 12 kDa extrinsic protein"/>
    <property type="match status" value="1"/>
</dbReference>
<dbReference type="Pfam" id="PF10531">
    <property type="entry name" value="SLBB"/>
    <property type="match status" value="1"/>
</dbReference>
<proteinExistence type="predicted"/>
<accession>A0ABY8FZT2</accession>
<evidence type="ECO:0000313" key="5">
    <source>
        <dbReference type="Proteomes" id="UP001215216"/>
    </source>
</evidence>
<keyword evidence="5" id="KW-1185">Reference proteome</keyword>
<protein>
    <submittedName>
        <fullName evidence="4">Helix-hairpin-helix domain-containing protein</fullName>
    </submittedName>
</protein>
<sequence length="296" mass="30938">MDIPPPRAMRGIKRVPQHPSEYHAHTYADPAVPENLPADASEEQVGMERGTTFARVALSAGLGNDVGALSTPPPHRRLWWDAANARLISLTLVVSALVVCVILVWNRPGQAIEFPSAPSHSAMPSVTPVAIPSGTTNQQENQASQVVVYVSGAVKKPGVVRLDPGARVDDAVRAAGGFGKDADPNALNLAEKLADSAHVHVAAVGESAQRVQSGDNVAGGQHGKNKETRDSGSSVNLNTATASDLESVPGIGPVTASAIIEYRSSIGSFSSVDQLREVSGIGAKTLEKLRPHIRVS</sequence>
<dbReference type="InterPro" id="IPR019554">
    <property type="entry name" value="Soluble_ligand-bd"/>
</dbReference>
<dbReference type="InterPro" id="IPR003583">
    <property type="entry name" value="Hlx-hairpin-Hlx_DNA-bd_motif"/>
</dbReference>
<evidence type="ECO:0000259" key="3">
    <source>
        <dbReference type="SMART" id="SM00278"/>
    </source>
</evidence>
<dbReference type="PANTHER" id="PTHR21180">
    <property type="entry name" value="ENDONUCLEASE/EXONUCLEASE/PHOSPHATASE FAMILY DOMAIN-CONTAINING PROTEIN 1"/>
    <property type="match status" value="1"/>
</dbReference>
<dbReference type="SMART" id="SM00278">
    <property type="entry name" value="HhH1"/>
    <property type="match status" value="2"/>
</dbReference>
<dbReference type="Pfam" id="PF12836">
    <property type="entry name" value="HHH_3"/>
    <property type="match status" value="1"/>
</dbReference>
<feature type="domain" description="Helix-hairpin-helix DNA-binding motif class 1" evidence="3">
    <location>
        <begin position="243"/>
        <end position="262"/>
    </location>
</feature>
<feature type="region of interest" description="Disordered" evidence="1">
    <location>
        <begin position="206"/>
        <end position="235"/>
    </location>
</feature>
<dbReference type="InterPro" id="IPR004509">
    <property type="entry name" value="Competence_ComEA_HhH"/>
</dbReference>
<reference evidence="4 5" key="1">
    <citation type="submission" date="2023-03" db="EMBL/GenBank/DDBJ databases">
        <title>Complete genome of Arcanobacterium canis strain DSM 25104 isolated in 2010 from a canine otitis externa in Germany.</title>
        <authorList>
            <person name="Borowiak M."/>
            <person name="Kreitlow A."/>
            <person name="Malorny B."/>
            <person name="Laemmler C."/>
            <person name="Prenger-Berninghoff E."/>
            <person name="Ploetz M."/>
            <person name="Abdulmawjood A."/>
        </authorList>
    </citation>
    <scope>NUCLEOTIDE SEQUENCE [LARGE SCALE GENOMIC DNA]</scope>
    <source>
        <strain evidence="4 5">DSM 25104</strain>
    </source>
</reference>
<dbReference type="SUPFAM" id="SSF47781">
    <property type="entry name" value="RuvA domain 2-like"/>
    <property type="match status" value="1"/>
</dbReference>
<name>A0ABY8FZT2_9ACTO</name>
<dbReference type="InterPro" id="IPR051675">
    <property type="entry name" value="Endo/Exo/Phosphatase_dom_1"/>
</dbReference>
<gene>
    <name evidence="4" type="ORF">P7079_03435</name>
</gene>
<organism evidence="4 5">
    <name type="scientific">Arcanobacterium canis</name>
    <dbReference type="NCBI Taxonomy" id="999183"/>
    <lineage>
        <taxon>Bacteria</taxon>
        <taxon>Bacillati</taxon>
        <taxon>Actinomycetota</taxon>
        <taxon>Actinomycetes</taxon>
        <taxon>Actinomycetales</taxon>
        <taxon>Actinomycetaceae</taxon>
        <taxon>Arcanobacterium</taxon>
    </lineage>
</organism>
<dbReference type="EMBL" id="CP121208">
    <property type="protein sequence ID" value="WFM84039.1"/>
    <property type="molecule type" value="Genomic_DNA"/>
</dbReference>
<dbReference type="PANTHER" id="PTHR21180:SF32">
    <property type="entry name" value="ENDONUCLEASE_EXONUCLEASE_PHOSPHATASE FAMILY DOMAIN-CONTAINING PROTEIN 1"/>
    <property type="match status" value="1"/>
</dbReference>
<dbReference type="InterPro" id="IPR010994">
    <property type="entry name" value="RuvA_2-like"/>
</dbReference>
<keyword evidence="2" id="KW-1133">Transmembrane helix</keyword>
<feature type="transmembrane region" description="Helical" evidence="2">
    <location>
        <begin position="85"/>
        <end position="105"/>
    </location>
</feature>